<dbReference type="Proteomes" id="UP000674318">
    <property type="component" value="Chromosome 32"/>
</dbReference>
<accession>A0A836I1A7</accession>
<comment type="caution">
    <text evidence="2">The sequence shown here is derived from an EMBL/GenBank/DDBJ whole genome shotgun (WGS) entry which is preliminary data.</text>
</comment>
<protein>
    <submittedName>
        <fullName evidence="2">Uncharacterized protein</fullName>
    </submittedName>
</protein>
<dbReference type="KEGG" id="phet:94288725"/>
<reference evidence="2 3" key="1">
    <citation type="submission" date="2021-02" db="EMBL/GenBank/DDBJ databases">
        <title>Porcisia hertigi Genome sequencing and assembly.</title>
        <authorList>
            <person name="Almutairi H."/>
            <person name="Gatherer D."/>
        </authorList>
    </citation>
    <scope>NUCLEOTIDE SEQUENCE [LARGE SCALE GENOMIC DNA]</scope>
    <source>
        <strain evidence="2 3">C119</strain>
    </source>
</reference>
<organism evidence="2 3">
    <name type="scientific">Porcisia hertigi</name>
    <dbReference type="NCBI Taxonomy" id="2761500"/>
    <lineage>
        <taxon>Eukaryota</taxon>
        <taxon>Discoba</taxon>
        <taxon>Euglenozoa</taxon>
        <taxon>Kinetoplastea</taxon>
        <taxon>Metakinetoplastina</taxon>
        <taxon>Trypanosomatida</taxon>
        <taxon>Trypanosomatidae</taxon>
        <taxon>Leishmaniinae</taxon>
        <taxon>Porcisia</taxon>
    </lineage>
</organism>
<dbReference type="GeneID" id="94288725"/>
<dbReference type="OrthoDB" id="265347at2759"/>
<name>A0A836I1A7_9TRYP</name>
<sequence length="564" mass="62011">MDGEECAVDVYCTKLAVAVEHLARDLVIPLIDWELYSCLFVQPLVGQPSLKAKEASLHDTAVTAATSRRSSTVDRHGDALVALGGTELLVKALRAHEQQTLLVLQAIALRESVMSRIRACCRAYDDSKISVEEAQFIVARLLGDHQAASLLVVESVLEWRQALSRPYPFLLKNGENYLTRIMQDAVALGATALVRSLSRVHLEYDPLSAEVDLHRLLHRLETMHRTRLVNSGAMWRRGLQSLRRITSRRFSNDSPAGGGVGASPARARKAMVASSALCLTSERRRSASATQSYADTSVDFLAEVRRLNAALHRATDRRHGSLPLSFATESPILPPAAVCGTLAATAAQPLFGTSPGGGAWLQQKRQRLLSATRALKEETCLQRRLVEELYYLAHEQEVFVPFLKVAQLFNTDDNTQVSRGVPSDSWPLEKAQWLSFALREERVDRLGCMSTAREVLQSKLLLPAWEHRMGSDTADLAATTSTHPISYTSSTSSPIEGPLTPQPPPVARATPPRTASIERRSSDYSDSFEATDDTGSEVFTQRQERASSPGEYVRPHSTSSSSTF</sequence>
<dbReference type="EMBL" id="JAFJZO010000032">
    <property type="protein sequence ID" value="KAG5496322.1"/>
    <property type="molecule type" value="Genomic_DNA"/>
</dbReference>
<evidence type="ECO:0000313" key="3">
    <source>
        <dbReference type="Proteomes" id="UP000674318"/>
    </source>
</evidence>
<evidence type="ECO:0000256" key="1">
    <source>
        <dbReference type="SAM" id="MobiDB-lite"/>
    </source>
</evidence>
<feature type="region of interest" description="Disordered" evidence="1">
    <location>
        <begin position="483"/>
        <end position="564"/>
    </location>
</feature>
<dbReference type="RefSeq" id="XP_067754805.1">
    <property type="nucleotide sequence ID" value="XM_067898648.1"/>
</dbReference>
<dbReference type="AlphaFoldDB" id="A0A836I1A7"/>
<gene>
    <name evidence="2" type="ORF">JKF63_02624</name>
</gene>
<evidence type="ECO:0000313" key="2">
    <source>
        <dbReference type="EMBL" id="KAG5496322.1"/>
    </source>
</evidence>
<keyword evidence="3" id="KW-1185">Reference proteome</keyword>
<proteinExistence type="predicted"/>
<feature type="compositionally biased region" description="Low complexity" evidence="1">
    <location>
        <begin position="483"/>
        <end position="493"/>
    </location>
</feature>